<evidence type="ECO:0000313" key="3">
    <source>
        <dbReference type="Proteomes" id="UP000325313"/>
    </source>
</evidence>
<dbReference type="AlphaFoldDB" id="A0A5B0REL7"/>
<evidence type="ECO:0000256" key="1">
    <source>
        <dbReference type="SAM" id="SignalP"/>
    </source>
</evidence>
<keyword evidence="1" id="KW-0732">Signal</keyword>
<feature type="chain" id="PRO_5022969442" evidence="1">
    <location>
        <begin position="22"/>
        <end position="81"/>
    </location>
</feature>
<dbReference type="EMBL" id="VDEP01000206">
    <property type="protein sequence ID" value="KAA1123909.1"/>
    <property type="molecule type" value="Genomic_DNA"/>
</dbReference>
<protein>
    <submittedName>
        <fullName evidence="2">Uncharacterized protein</fullName>
    </submittedName>
</protein>
<organism evidence="2 3">
    <name type="scientific">Puccinia graminis f. sp. tritici</name>
    <dbReference type="NCBI Taxonomy" id="56615"/>
    <lineage>
        <taxon>Eukaryota</taxon>
        <taxon>Fungi</taxon>
        <taxon>Dikarya</taxon>
        <taxon>Basidiomycota</taxon>
        <taxon>Pucciniomycotina</taxon>
        <taxon>Pucciniomycetes</taxon>
        <taxon>Pucciniales</taxon>
        <taxon>Pucciniaceae</taxon>
        <taxon>Puccinia</taxon>
    </lineage>
</organism>
<evidence type="ECO:0000313" key="2">
    <source>
        <dbReference type="EMBL" id="KAA1123909.1"/>
    </source>
</evidence>
<feature type="signal peptide" evidence="1">
    <location>
        <begin position="1"/>
        <end position="21"/>
    </location>
</feature>
<comment type="caution">
    <text evidence="2">The sequence shown here is derived from an EMBL/GenBank/DDBJ whole genome shotgun (WGS) entry which is preliminary data.</text>
</comment>
<sequence length="81" mass="9036">MELIIVTHLVCILIKLFLGQAVRFCLAPRGKNNGQQTCEGVTSIPKPLNKCCNADILDNKKPSEEVFRIPKTELNKYSCTS</sequence>
<proteinExistence type="predicted"/>
<reference evidence="2 3" key="1">
    <citation type="submission" date="2019-05" db="EMBL/GenBank/DDBJ databases">
        <title>Emergence of the Ug99 lineage of the wheat stem rust pathogen through somatic hybridization.</title>
        <authorList>
            <person name="Li F."/>
            <person name="Upadhyaya N.M."/>
            <person name="Sperschneider J."/>
            <person name="Matny O."/>
            <person name="Nguyen-Phuc H."/>
            <person name="Mago R."/>
            <person name="Raley C."/>
            <person name="Miller M.E."/>
            <person name="Silverstein K.A.T."/>
            <person name="Henningsen E."/>
            <person name="Hirsch C.D."/>
            <person name="Visser B."/>
            <person name="Pretorius Z.A."/>
            <person name="Steffenson B.J."/>
            <person name="Schwessinger B."/>
            <person name="Dodds P.N."/>
            <person name="Figueroa M."/>
        </authorList>
    </citation>
    <scope>NUCLEOTIDE SEQUENCE [LARGE SCALE GENOMIC DNA]</scope>
    <source>
        <strain evidence="2 3">Ug99</strain>
    </source>
</reference>
<accession>A0A5B0REL7</accession>
<dbReference type="Proteomes" id="UP000325313">
    <property type="component" value="Unassembled WGS sequence"/>
</dbReference>
<gene>
    <name evidence="2" type="ORF">PGTUg99_029385</name>
</gene>
<name>A0A5B0REL7_PUCGR</name>